<sequence length="65" mass="7213">MSVGLEFIFDSLGPDNPFIVTISVLVDKLGGLVVVHGLNLCLCVHNVRRLDLKFLNKHVLLPFIL</sequence>
<dbReference type="EMBL" id="GGEC01033577">
    <property type="protein sequence ID" value="MBX14061.1"/>
    <property type="molecule type" value="Transcribed_RNA"/>
</dbReference>
<dbReference type="AlphaFoldDB" id="A0A2P2L7V3"/>
<organism evidence="1">
    <name type="scientific">Rhizophora mucronata</name>
    <name type="common">Asiatic mangrove</name>
    <dbReference type="NCBI Taxonomy" id="61149"/>
    <lineage>
        <taxon>Eukaryota</taxon>
        <taxon>Viridiplantae</taxon>
        <taxon>Streptophyta</taxon>
        <taxon>Embryophyta</taxon>
        <taxon>Tracheophyta</taxon>
        <taxon>Spermatophyta</taxon>
        <taxon>Magnoliopsida</taxon>
        <taxon>eudicotyledons</taxon>
        <taxon>Gunneridae</taxon>
        <taxon>Pentapetalae</taxon>
        <taxon>rosids</taxon>
        <taxon>fabids</taxon>
        <taxon>Malpighiales</taxon>
        <taxon>Rhizophoraceae</taxon>
        <taxon>Rhizophora</taxon>
    </lineage>
</organism>
<accession>A0A2P2L7V3</accession>
<evidence type="ECO:0000313" key="1">
    <source>
        <dbReference type="EMBL" id="MBX14061.1"/>
    </source>
</evidence>
<proteinExistence type="predicted"/>
<name>A0A2P2L7V3_RHIMU</name>
<reference evidence="1" key="1">
    <citation type="submission" date="2018-02" db="EMBL/GenBank/DDBJ databases">
        <title>Rhizophora mucronata_Transcriptome.</title>
        <authorList>
            <person name="Meera S.P."/>
            <person name="Sreeshan A."/>
            <person name="Augustine A."/>
        </authorList>
    </citation>
    <scope>NUCLEOTIDE SEQUENCE</scope>
    <source>
        <tissue evidence="1">Leaf</tissue>
    </source>
</reference>
<protein>
    <submittedName>
        <fullName evidence="1">Uncharacterized protein</fullName>
    </submittedName>
</protein>